<dbReference type="SMR" id="A0A1E1ET95"/>
<dbReference type="EMBL" id="AP017644">
    <property type="protein sequence ID" value="BAV61465.1"/>
    <property type="molecule type" value="Genomic_DNA"/>
</dbReference>
<dbReference type="Pfam" id="PF00535">
    <property type="entry name" value="Glycos_transf_2"/>
    <property type="match status" value="1"/>
</dbReference>
<evidence type="ECO:0000313" key="4">
    <source>
        <dbReference type="Proteomes" id="UP000240366"/>
    </source>
</evidence>
<keyword evidence="2" id="KW-0808">Transferase</keyword>
<feature type="domain" description="Glycosyltransferase 2-like" evidence="1">
    <location>
        <begin position="29"/>
        <end position="140"/>
    </location>
</feature>
<dbReference type="Proteomes" id="UP000240366">
    <property type="component" value="Segment"/>
</dbReference>
<evidence type="ECO:0000313" key="5">
    <source>
        <dbReference type="Proteomes" id="UP000241484"/>
    </source>
</evidence>
<dbReference type="GO" id="GO:0016740">
    <property type="term" value="F:transferase activity"/>
    <property type="evidence" value="ECO:0007669"/>
    <property type="project" value="UniProtKB-KW"/>
</dbReference>
<evidence type="ECO:0000313" key="3">
    <source>
        <dbReference type="EMBL" id="BAV62453.1"/>
    </source>
</evidence>
<reference evidence="4 5" key="1">
    <citation type="submission" date="2016-09" db="EMBL/GenBank/DDBJ databases">
        <title>Nearly complete genome sequences of 2 Mimiviridae isolates, Mimivirus shirakomae and Mimivirus kasaii from Japanese pond and river mouth.</title>
        <authorList>
            <person name="Takemura M."/>
            <person name="Mikami T."/>
            <person name="Murono S."/>
        </authorList>
    </citation>
    <scope>NUCLEOTIDE SEQUENCE [LARGE SCALE GENOMIC DNA]</scope>
    <source>
        <strain evidence="2 5">Mimivirus kasaii</strain>
        <strain evidence="3 4">Mimivirus shirakomae</strain>
    </source>
</reference>
<accession>A0A1E1ET95</accession>
<dbReference type="InterPro" id="IPR029044">
    <property type="entry name" value="Nucleotide-diphossugar_trans"/>
</dbReference>
<sequence>MQEINGTSHLKMGIAITTYSNEKTSATRIQIIRDSLTSLKMFRNNVEVIIVVDGSYNTDHKKLLDEFNGDFEIIYREKNGGISKAKNTCIKLLLAKNIDIGFLADDDVLYCENWHNAYATSILNTKIDHFVYLPPQIYQSVLRKTTYNNIPVIECTSGGIAGCFMTFTPKIIQQIGYFRIYPYVYGCEHRDFSYRCLKNRLVPNIFDIDNSSNYLKLHHLSLDSSSIIVDKGGLALNIEKKKEYLNKFQEYVECIE</sequence>
<dbReference type="InterPro" id="IPR001173">
    <property type="entry name" value="Glyco_trans_2-like"/>
</dbReference>
<organism evidence="2 5">
    <name type="scientific">Acanthamoeba castellanii mimivirus</name>
    <dbReference type="NCBI Taxonomy" id="1899318"/>
    <lineage>
        <taxon>Viruses</taxon>
        <taxon>Varidnaviria</taxon>
        <taxon>Bamfordvirae</taxon>
        <taxon>Nucleocytoviricota</taxon>
        <taxon>Megaviricetes</taxon>
        <taxon>Imitervirales</taxon>
        <taxon>Mimiviridae</taxon>
        <taxon>Megamimivirinae</taxon>
        <taxon>Mimivirus</taxon>
    </lineage>
</organism>
<evidence type="ECO:0000259" key="1">
    <source>
        <dbReference type="Pfam" id="PF00535"/>
    </source>
</evidence>
<dbReference type="SUPFAM" id="SSF53448">
    <property type="entry name" value="Nucleotide-diphospho-sugar transferases"/>
    <property type="match status" value="1"/>
</dbReference>
<name>A0A1E1ET95_9VIRU</name>
<proteinExistence type="predicted"/>
<evidence type="ECO:0000313" key="2">
    <source>
        <dbReference type="EMBL" id="BAV61465.1"/>
    </source>
</evidence>
<dbReference type="EMBL" id="AP017645">
    <property type="protein sequence ID" value="BAV62453.1"/>
    <property type="molecule type" value="Genomic_DNA"/>
</dbReference>
<dbReference type="CDD" id="cd00761">
    <property type="entry name" value="Glyco_tranf_GTA_type"/>
    <property type="match status" value="1"/>
</dbReference>
<dbReference type="Gene3D" id="3.90.550.10">
    <property type="entry name" value="Spore Coat Polysaccharide Biosynthesis Protein SpsA, Chain A"/>
    <property type="match status" value="1"/>
</dbReference>
<protein>
    <submittedName>
        <fullName evidence="2">Putative glycosyltransferase</fullName>
    </submittedName>
</protein>
<dbReference type="Proteomes" id="UP000241484">
    <property type="component" value="Segment"/>
</dbReference>